<organism evidence="2 3">
    <name type="scientific">Natrinema soli</name>
    <dbReference type="NCBI Taxonomy" id="1930624"/>
    <lineage>
        <taxon>Archaea</taxon>
        <taxon>Methanobacteriati</taxon>
        <taxon>Methanobacteriota</taxon>
        <taxon>Stenosarchaea group</taxon>
        <taxon>Halobacteria</taxon>
        <taxon>Halobacteriales</taxon>
        <taxon>Natrialbaceae</taxon>
        <taxon>Natrinema</taxon>
    </lineage>
</organism>
<dbReference type="InterPro" id="IPR050483">
    <property type="entry name" value="CoA-transferase_III_domain"/>
</dbReference>
<dbReference type="PANTHER" id="PTHR48207">
    <property type="entry name" value="SUCCINATE--HYDROXYMETHYLGLUTARATE COA-TRANSFERASE"/>
    <property type="match status" value="1"/>
</dbReference>
<dbReference type="InterPro" id="IPR023606">
    <property type="entry name" value="CoA-Trfase_III_dom_1_sf"/>
</dbReference>
<proteinExistence type="predicted"/>
<evidence type="ECO:0000256" key="1">
    <source>
        <dbReference type="ARBA" id="ARBA00022679"/>
    </source>
</evidence>
<dbReference type="Gene3D" id="3.40.50.10540">
    <property type="entry name" value="Crotonobetainyl-coa:carnitine coa-transferase, domain 1"/>
    <property type="match status" value="1"/>
</dbReference>
<dbReference type="InterPro" id="IPR044855">
    <property type="entry name" value="CoA-Trfase_III_dom3_sf"/>
</dbReference>
<evidence type="ECO:0000313" key="3">
    <source>
        <dbReference type="Proteomes" id="UP001596383"/>
    </source>
</evidence>
<gene>
    <name evidence="2" type="ORF">ACFQE6_22520</name>
</gene>
<dbReference type="RefSeq" id="WP_273740524.1">
    <property type="nucleotide sequence ID" value="NZ_JAQIVI010000413.1"/>
</dbReference>
<dbReference type="PANTHER" id="PTHR48207:SF4">
    <property type="entry name" value="BLL6097 PROTEIN"/>
    <property type="match status" value="1"/>
</dbReference>
<protein>
    <submittedName>
        <fullName evidence="2">CaiB/BaiF CoA transferase family protein</fullName>
    </submittedName>
</protein>
<dbReference type="Gene3D" id="3.30.1540.10">
    <property type="entry name" value="formyl-coa transferase, domain 3"/>
    <property type="match status" value="1"/>
</dbReference>
<keyword evidence="3" id="KW-1185">Reference proteome</keyword>
<evidence type="ECO:0000313" key="2">
    <source>
        <dbReference type="EMBL" id="MFC6767661.1"/>
    </source>
</evidence>
<dbReference type="SUPFAM" id="SSF89796">
    <property type="entry name" value="CoA-transferase family III (CaiB/BaiF)"/>
    <property type="match status" value="1"/>
</dbReference>
<reference evidence="2 3" key="1">
    <citation type="journal article" date="2019" name="Int. J. Syst. Evol. Microbiol.">
        <title>The Global Catalogue of Microorganisms (GCM) 10K type strain sequencing project: providing services to taxonomists for standard genome sequencing and annotation.</title>
        <authorList>
            <consortium name="The Broad Institute Genomics Platform"/>
            <consortium name="The Broad Institute Genome Sequencing Center for Infectious Disease"/>
            <person name="Wu L."/>
            <person name="Ma J."/>
        </authorList>
    </citation>
    <scope>NUCLEOTIDE SEQUENCE [LARGE SCALE GENOMIC DNA]</scope>
    <source>
        <strain evidence="2 3">LMG 29247</strain>
    </source>
</reference>
<sequence>MQPLRGIDVLDFTQSIAGPICTQSLAVLGANVVKVEPPEGDAFRPLIEGSMFASCNRGKRSISLDLKSEPGRAIARDLAADADVVVESFRPGVMERFGLGYEDLSAANDDIVYCSITGFGQDGPYEEYPAYDPVAQAMSGLMSVTGPTDGDPVRVGTSAIDYSTGLTGAMLVMGGLIGDGSESGTHIDLSLFDVATTWMGYWVAHYTSTDELPERAGAGLHGMAPYGIFEAGDGQPFYLATASEKLYGRLCDTLERPDLLEDERFGTAEDRWENRDVLRAELESEFGEFDRRELVESLAESGVPVGPLQSIDELVDDDPHADHRGLFVETYNQHLETECRTTRMPFRFADRSLEPASSPPRNGEHTRAVLGENGYDEETITELLAAGVLGESA</sequence>
<dbReference type="AlphaFoldDB" id="A0ABD5SV82"/>
<accession>A0ABD5SV82</accession>
<dbReference type="GO" id="GO:0016740">
    <property type="term" value="F:transferase activity"/>
    <property type="evidence" value="ECO:0007669"/>
    <property type="project" value="UniProtKB-KW"/>
</dbReference>
<dbReference type="InterPro" id="IPR003673">
    <property type="entry name" value="CoA-Trfase_fam_III"/>
</dbReference>
<keyword evidence="1 2" id="KW-0808">Transferase</keyword>
<dbReference type="Proteomes" id="UP001596383">
    <property type="component" value="Unassembled WGS sequence"/>
</dbReference>
<name>A0ABD5SV82_9EURY</name>
<dbReference type="EMBL" id="JBHSWV010000413">
    <property type="protein sequence ID" value="MFC6767661.1"/>
    <property type="molecule type" value="Genomic_DNA"/>
</dbReference>
<comment type="caution">
    <text evidence="2">The sequence shown here is derived from an EMBL/GenBank/DDBJ whole genome shotgun (WGS) entry which is preliminary data.</text>
</comment>
<dbReference type="Pfam" id="PF02515">
    <property type="entry name" value="CoA_transf_3"/>
    <property type="match status" value="1"/>
</dbReference>